<sequence length="367" mass="39511">MWYQTKASQLLGIQYPILQGPFGGNLSSVELVAKVSNAGGLGGYGAYTLSPQEILDVDRQIKAATNKPYNINLWVSDTDAVDGAVSDEQFGKARELFKPYFDALGIPLPAKPAPFKTRFENQVEVILHQRPPVFSFMFGIPSADILEQCRRLGIVTVGAATTLDEAIALESAGVDLIIASGFEAGGHRPSFLAPAESSTTGTFVLLQLIKEKVKTPIIAAGGIANGKGVAAALALGADAAQIGTAFLATDESNATPIHRQMLFSDAAKYTTLSRAFTGRLGRGLTSRIAKDLYQKEKGFLPFPLQTQFMSPLRTAALEQEQWDMILFWGGQIAPVLKHTKADALMKSILEETTAYFDSLSKKANHTN</sequence>
<organism evidence="10 11">
    <name type="scientific">Chryseolinea soli</name>
    <dbReference type="NCBI Taxonomy" id="2321403"/>
    <lineage>
        <taxon>Bacteria</taxon>
        <taxon>Pseudomonadati</taxon>
        <taxon>Bacteroidota</taxon>
        <taxon>Cytophagia</taxon>
        <taxon>Cytophagales</taxon>
        <taxon>Fulvivirgaceae</taxon>
        <taxon>Chryseolinea</taxon>
    </lineage>
</organism>
<evidence type="ECO:0000256" key="4">
    <source>
        <dbReference type="ARBA" id="ARBA00022630"/>
    </source>
</evidence>
<keyword evidence="4" id="KW-0285">Flavoprotein</keyword>
<evidence type="ECO:0000256" key="7">
    <source>
        <dbReference type="ARBA" id="ARBA00023033"/>
    </source>
</evidence>
<comment type="cofactor">
    <cofactor evidence="1">
        <name>FMN</name>
        <dbReference type="ChEBI" id="CHEBI:58210"/>
    </cofactor>
</comment>
<dbReference type="GO" id="GO:0018580">
    <property type="term" value="F:nitronate monooxygenase activity"/>
    <property type="evidence" value="ECO:0007669"/>
    <property type="project" value="InterPro"/>
</dbReference>
<evidence type="ECO:0000256" key="1">
    <source>
        <dbReference type="ARBA" id="ARBA00001917"/>
    </source>
</evidence>
<keyword evidence="6" id="KW-0560">Oxidoreductase</keyword>
<dbReference type="KEGG" id="chk:D4L85_21330"/>
<evidence type="ECO:0000256" key="5">
    <source>
        <dbReference type="ARBA" id="ARBA00022643"/>
    </source>
</evidence>
<dbReference type="AlphaFoldDB" id="A0A385SRN9"/>
<evidence type="ECO:0000256" key="2">
    <source>
        <dbReference type="ARBA" id="ARBA00009881"/>
    </source>
</evidence>
<dbReference type="InterPro" id="IPR004136">
    <property type="entry name" value="NMO"/>
</dbReference>
<name>A0A385SRN9_9BACT</name>
<dbReference type="OrthoDB" id="9778912at2"/>
<dbReference type="Gene3D" id="3.20.20.70">
    <property type="entry name" value="Aldolase class I"/>
    <property type="match status" value="1"/>
</dbReference>
<dbReference type="PANTHER" id="PTHR42747:SF3">
    <property type="entry name" value="NITRONATE MONOOXYGENASE-RELATED"/>
    <property type="match status" value="1"/>
</dbReference>
<evidence type="ECO:0000313" key="10">
    <source>
        <dbReference type="EMBL" id="AYB32961.1"/>
    </source>
</evidence>
<dbReference type="PANTHER" id="PTHR42747">
    <property type="entry name" value="NITRONATE MONOOXYGENASE-RELATED"/>
    <property type="match status" value="1"/>
</dbReference>
<dbReference type="EMBL" id="CP032382">
    <property type="protein sequence ID" value="AYB32961.1"/>
    <property type="molecule type" value="Genomic_DNA"/>
</dbReference>
<proteinExistence type="inferred from homology"/>
<evidence type="ECO:0000256" key="9">
    <source>
        <dbReference type="ARBA" id="ARBA00049401"/>
    </source>
</evidence>
<evidence type="ECO:0000256" key="8">
    <source>
        <dbReference type="ARBA" id="ARBA00031155"/>
    </source>
</evidence>
<evidence type="ECO:0000313" key="11">
    <source>
        <dbReference type="Proteomes" id="UP000266183"/>
    </source>
</evidence>
<evidence type="ECO:0000256" key="6">
    <source>
        <dbReference type="ARBA" id="ARBA00023002"/>
    </source>
</evidence>
<gene>
    <name evidence="10" type="ORF">D4L85_21330</name>
</gene>
<dbReference type="SUPFAM" id="SSF51412">
    <property type="entry name" value="Inosine monophosphate dehydrogenase (IMPDH)"/>
    <property type="match status" value="1"/>
</dbReference>
<evidence type="ECO:0000256" key="3">
    <source>
        <dbReference type="ARBA" id="ARBA00022575"/>
    </source>
</evidence>
<keyword evidence="11" id="KW-1185">Reference proteome</keyword>
<comment type="catalytic activity">
    <reaction evidence="9">
        <text>3 propionate 3-nitronate + 3 O2 + H2O = 3 3-oxopropanoate + 2 nitrate + nitrite + H2O2 + 3 H(+)</text>
        <dbReference type="Rhea" id="RHEA:57332"/>
        <dbReference type="ChEBI" id="CHEBI:15377"/>
        <dbReference type="ChEBI" id="CHEBI:15378"/>
        <dbReference type="ChEBI" id="CHEBI:15379"/>
        <dbReference type="ChEBI" id="CHEBI:16240"/>
        <dbReference type="ChEBI" id="CHEBI:16301"/>
        <dbReference type="ChEBI" id="CHEBI:17632"/>
        <dbReference type="ChEBI" id="CHEBI:33190"/>
        <dbReference type="ChEBI" id="CHEBI:136067"/>
    </reaction>
</comment>
<accession>A0A385SRN9</accession>
<protein>
    <recommendedName>
        <fullName evidence="8">Propionate 3-nitronate monooxygenase</fullName>
    </recommendedName>
</protein>
<dbReference type="Proteomes" id="UP000266183">
    <property type="component" value="Chromosome"/>
</dbReference>
<keyword evidence="3" id="KW-0216">Detoxification</keyword>
<dbReference type="CDD" id="cd04730">
    <property type="entry name" value="NPD_like"/>
    <property type="match status" value="1"/>
</dbReference>
<dbReference type="GO" id="GO:0009636">
    <property type="term" value="P:response to toxic substance"/>
    <property type="evidence" value="ECO:0007669"/>
    <property type="project" value="UniProtKB-KW"/>
</dbReference>
<comment type="similarity">
    <text evidence="2">Belongs to the nitronate monooxygenase family. NMO class I subfamily.</text>
</comment>
<reference evidence="11" key="1">
    <citation type="submission" date="2018-09" db="EMBL/GenBank/DDBJ databases">
        <title>Chryseolinea sp. KIS68-18 isolated from soil.</title>
        <authorList>
            <person name="Weon H.-Y."/>
            <person name="Kwon S.-W."/>
            <person name="Lee S.A."/>
        </authorList>
    </citation>
    <scope>NUCLEOTIDE SEQUENCE [LARGE SCALE GENOMIC DNA]</scope>
    <source>
        <strain evidence="11">KIS68-18</strain>
    </source>
</reference>
<dbReference type="InterPro" id="IPR013785">
    <property type="entry name" value="Aldolase_TIM"/>
</dbReference>
<keyword evidence="5" id="KW-0288">FMN</keyword>
<dbReference type="RefSeq" id="WP_119756204.1">
    <property type="nucleotide sequence ID" value="NZ_CP032382.1"/>
</dbReference>
<dbReference type="Pfam" id="PF03060">
    <property type="entry name" value="NMO"/>
    <property type="match status" value="1"/>
</dbReference>
<keyword evidence="7 10" id="KW-0503">Monooxygenase</keyword>